<dbReference type="OrthoDB" id="3078571at2"/>
<dbReference type="EMBL" id="FRAC01000030">
    <property type="protein sequence ID" value="SHL33760.1"/>
    <property type="molecule type" value="Genomic_DNA"/>
</dbReference>
<proteinExistence type="predicted"/>
<reference evidence="1 2" key="1">
    <citation type="submission" date="2016-11" db="EMBL/GenBank/DDBJ databases">
        <authorList>
            <person name="Jaros S."/>
            <person name="Januszkiewicz K."/>
            <person name="Wedrychowicz H."/>
        </authorList>
    </citation>
    <scope>NUCLEOTIDE SEQUENCE [LARGE SCALE GENOMIC DNA]</scope>
    <source>
        <strain evidence="1 2">DSM 15929</strain>
    </source>
</reference>
<dbReference type="AlphaFoldDB" id="A0A1M6ZTL8"/>
<keyword evidence="2" id="KW-1185">Reference proteome</keyword>
<dbReference type="STRING" id="1121322.SAMN02745136_04660"/>
<dbReference type="RefSeq" id="WP_084124644.1">
    <property type="nucleotide sequence ID" value="NZ_FRAC01000030.1"/>
</dbReference>
<evidence type="ECO:0000313" key="2">
    <source>
        <dbReference type="Proteomes" id="UP000184386"/>
    </source>
</evidence>
<name>A0A1M6ZTL8_9FIRM</name>
<gene>
    <name evidence="1" type="ORF">SAMN02745136_04660</name>
</gene>
<organism evidence="1 2">
    <name type="scientific">Anaerocolumna jejuensis DSM 15929</name>
    <dbReference type="NCBI Taxonomy" id="1121322"/>
    <lineage>
        <taxon>Bacteria</taxon>
        <taxon>Bacillati</taxon>
        <taxon>Bacillota</taxon>
        <taxon>Clostridia</taxon>
        <taxon>Lachnospirales</taxon>
        <taxon>Lachnospiraceae</taxon>
        <taxon>Anaerocolumna</taxon>
    </lineage>
</organism>
<sequence>MGYGPLKKGEPGQLIIDPDASLSALQHEKSHFLEAQSKGFPSAAEAYQDWEGRIADEFKSYTIEIEEAKKLGLDNVAEQLQKNFKVEKQYIIDRYGPID</sequence>
<dbReference type="Proteomes" id="UP000184386">
    <property type="component" value="Unassembled WGS sequence"/>
</dbReference>
<accession>A0A1M6ZTL8</accession>
<protein>
    <submittedName>
        <fullName evidence="1">Uncharacterized protein</fullName>
    </submittedName>
</protein>
<evidence type="ECO:0000313" key="1">
    <source>
        <dbReference type="EMBL" id="SHL33760.1"/>
    </source>
</evidence>